<dbReference type="InterPro" id="IPR039564">
    <property type="entry name" value="Peptidase_C39-like"/>
</dbReference>
<evidence type="ECO:0000313" key="3">
    <source>
        <dbReference type="EMBL" id="SEM61230.1"/>
    </source>
</evidence>
<dbReference type="CDD" id="cd02549">
    <property type="entry name" value="Peptidase_C39A"/>
    <property type="match status" value="1"/>
</dbReference>
<sequence length="298" mass="33700">MTVPSKRTKRKTRKKAPVKKSKRPVKTRNFKKPKAKKSFLGKMVWGVLLGLILGVGGYVAAQFYPSQAKKIELTVVGKYKDLKENLSKFLPVKPTETGLVHKKHVEFDVPQINQLDFPRYENGCEVTSLAMLLNYRGINVTKSELAAKIAKVPYQYANGQYGNPNVGFVGSIAGTDEPGFCVYHDPIYQLAKQYTKHVYDLTGSNFSTIIETLEEGNPVWTVTTLTFTPADDMRVWDTPQGKVNITYKDHSVVITGFDRQQKLIYVNDPMGYKNRAVSWQIFVKTYNQMGKQAIYVAQ</sequence>
<dbReference type="EMBL" id="FOCC01000005">
    <property type="protein sequence ID" value="SEM61230.1"/>
    <property type="molecule type" value="Genomic_DNA"/>
</dbReference>
<dbReference type="Pfam" id="PF13529">
    <property type="entry name" value="Peptidase_C39_2"/>
    <property type="match status" value="1"/>
</dbReference>
<dbReference type="PANTHER" id="PTHR37806:SF1">
    <property type="entry name" value="PEPTIDASE C39-LIKE DOMAIN-CONTAINING PROTEIN"/>
    <property type="match status" value="1"/>
</dbReference>
<dbReference type="PANTHER" id="PTHR37806">
    <property type="entry name" value="LMO0724 PROTEIN"/>
    <property type="match status" value="1"/>
</dbReference>
<protein>
    <submittedName>
        <fullName evidence="3">Uncharacterized protein YvpB</fullName>
    </submittedName>
</protein>
<gene>
    <name evidence="3" type="ORF">SAMN05216431_10561</name>
</gene>
<evidence type="ECO:0000313" key="4">
    <source>
        <dbReference type="Proteomes" id="UP000182089"/>
    </source>
</evidence>
<dbReference type="Gene3D" id="3.90.70.10">
    <property type="entry name" value="Cysteine proteinases"/>
    <property type="match status" value="1"/>
</dbReference>
<comment type="caution">
    <text evidence="3">The sequence shown here is derived from an EMBL/GenBank/DDBJ whole genome shotgun (WGS) entry which is preliminary data.</text>
</comment>
<accession>A0ABY1AB52</accession>
<name>A0ABY1AB52_9LACO</name>
<feature type="domain" description="Peptidase C39-like" evidence="2">
    <location>
        <begin position="108"/>
        <end position="270"/>
    </location>
</feature>
<dbReference type="Proteomes" id="UP000182089">
    <property type="component" value="Unassembled WGS sequence"/>
</dbReference>
<feature type="region of interest" description="Disordered" evidence="1">
    <location>
        <begin position="1"/>
        <end position="33"/>
    </location>
</feature>
<proteinExistence type="predicted"/>
<evidence type="ECO:0000259" key="2">
    <source>
        <dbReference type="Pfam" id="PF13529"/>
    </source>
</evidence>
<reference evidence="3 4" key="1">
    <citation type="submission" date="2016-10" db="EMBL/GenBank/DDBJ databases">
        <authorList>
            <person name="Varghese N."/>
            <person name="Submissions S."/>
        </authorList>
    </citation>
    <scope>NUCLEOTIDE SEQUENCE [LARGE SCALE GENOMIC DNA]</scope>
    <source>
        <strain evidence="3 4">WC1T17</strain>
    </source>
</reference>
<organism evidence="3 4">
    <name type="scientific">Ligilactobacillus ruminis</name>
    <dbReference type="NCBI Taxonomy" id="1623"/>
    <lineage>
        <taxon>Bacteria</taxon>
        <taxon>Bacillati</taxon>
        <taxon>Bacillota</taxon>
        <taxon>Bacilli</taxon>
        <taxon>Lactobacillales</taxon>
        <taxon>Lactobacillaceae</taxon>
        <taxon>Ligilactobacillus</taxon>
    </lineage>
</organism>
<evidence type="ECO:0000256" key="1">
    <source>
        <dbReference type="SAM" id="MobiDB-lite"/>
    </source>
</evidence>
<dbReference type="InterPro" id="IPR039563">
    <property type="entry name" value="Peptidase_C39_single_dom"/>
</dbReference>